<sequence length="257" mass="27024">MPLEPPVTTAVRPLWSGTCRADDRVDDRVDGVSGVAGVMVTNVFSAHIVVNDYIVAAARTLGPMTQTRPYHHGNLRQAVLDRAAVVLRERGAAGLSLRELSADVGVSHAAPRRHFADRQALLDAVAADGFARLGTRLREAVDAHPRYADRLRAAATAYLDFGLTEANLVELMFAHQRGAGGAQVRQGATDAFEPLLDVFRHGRQEGVVADGDAERLGLLLVATVQGITNLVACGVVPAAEAGALLDAAVGRFPGAGA</sequence>
<dbReference type="InterPro" id="IPR050109">
    <property type="entry name" value="HTH-type_TetR-like_transc_reg"/>
</dbReference>
<reference evidence="6" key="1">
    <citation type="journal article" date="2014" name="Int. J. Syst. Evol. Microbiol.">
        <title>Complete genome sequence of Corynebacterium casei LMG S-19264T (=DSM 44701T), isolated from a smear-ripened cheese.</title>
        <authorList>
            <consortium name="US DOE Joint Genome Institute (JGI-PGF)"/>
            <person name="Walter F."/>
            <person name="Albersmeier A."/>
            <person name="Kalinowski J."/>
            <person name="Ruckert C."/>
        </authorList>
    </citation>
    <scope>NUCLEOTIDE SEQUENCE</scope>
    <source>
        <strain evidence="6">JCM 3051</strain>
    </source>
</reference>
<reference evidence="6" key="2">
    <citation type="submission" date="2020-09" db="EMBL/GenBank/DDBJ databases">
        <authorList>
            <person name="Sun Q."/>
            <person name="Ohkuma M."/>
        </authorList>
    </citation>
    <scope>NUCLEOTIDE SEQUENCE</scope>
    <source>
        <strain evidence="6">JCM 3051</strain>
    </source>
</reference>
<dbReference type="SUPFAM" id="SSF48498">
    <property type="entry name" value="Tetracyclin repressor-like, C-terminal domain"/>
    <property type="match status" value="1"/>
</dbReference>
<evidence type="ECO:0000259" key="5">
    <source>
        <dbReference type="PROSITE" id="PS50977"/>
    </source>
</evidence>
<dbReference type="InterPro" id="IPR001647">
    <property type="entry name" value="HTH_TetR"/>
</dbReference>
<gene>
    <name evidence="6" type="ORF">GCM10010102_25910</name>
</gene>
<dbReference type="Pfam" id="PF13305">
    <property type="entry name" value="TetR_C_33"/>
    <property type="match status" value="1"/>
</dbReference>
<protein>
    <recommendedName>
        <fullName evidence="5">HTH tetR-type domain-containing protein</fullName>
    </recommendedName>
</protein>
<dbReference type="PROSITE" id="PS50977">
    <property type="entry name" value="HTH_TETR_2"/>
    <property type="match status" value="1"/>
</dbReference>
<evidence type="ECO:0000313" key="6">
    <source>
        <dbReference type="EMBL" id="GGM28956.1"/>
    </source>
</evidence>
<dbReference type="InterPro" id="IPR036271">
    <property type="entry name" value="Tet_transcr_reg_TetR-rel_C_sf"/>
</dbReference>
<keyword evidence="2 4" id="KW-0238">DNA-binding</keyword>
<keyword evidence="7" id="KW-1185">Reference proteome</keyword>
<dbReference type="AlphaFoldDB" id="A0A8H9L4M8"/>
<keyword evidence="1" id="KW-0805">Transcription regulation</keyword>
<keyword evidence="3" id="KW-0804">Transcription</keyword>
<evidence type="ECO:0000256" key="3">
    <source>
        <dbReference type="ARBA" id="ARBA00023163"/>
    </source>
</evidence>
<dbReference type="InterPro" id="IPR025996">
    <property type="entry name" value="MT1864/Rv1816-like_C"/>
</dbReference>
<dbReference type="PANTHER" id="PTHR30055:SF220">
    <property type="entry name" value="TETR-FAMILY REGULATORY PROTEIN"/>
    <property type="match status" value="1"/>
</dbReference>
<dbReference type="Proteomes" id="UP000655589">
    <property type="component" value="Unassembled WGS sequence"/>
</dbReference>
<dbReference type="Gene3D" id="1.10.357.10">
    <property type="entry name" value="Tetracycline Repressor, domain 2"/>
    <property type="match status" value="1"/>
</dbReference>
<proteinExistence type="predicted"/>
<dbReference type="EMBL" id="BMPT01000009">
    <property type="protein sequence ID" value="GGM28956.1"/>
    <property type="molecule type" value="Genomic_DNA"/>
</dbReference>
<dbReference type="GO" id="GO:0000976">
    <property type="term" value="F:transcription cis-regulatory region binding"/>
    <property type="evidence" value="ECO:0007669"/>
    <property type="project" value="TreeGrafter"/>
</dbReference>
<name>A0A8H9L4M8_9MICO</name>
<feature type="domain" description="HTH tetR-type" evidence="5">
    <location>
        <begin position="73"/>
        <end position="133"/>
    </location>
</feature>
<evidence type="ECO:0000313" key="7">
    <source>
        <dbReference type="Proteomes" id="UP000655589"/>
    </source>
</evidence>
<evidence type="ECO:0000256" key="1">
    <source>
        <dbReference type="ARBA" id="ARBA00023015"/>
    </source>
</evidence>
<dbReference type="GO" id="GO:0003700">
    <property type="term" value="F:DNA-binding transcription factor activity"/>
    <property type="evidence" value="ECO:0007669"/>
    <property type="project" value="TreeGrafter"/>
</dbReference>
<feature type="DNA-binding region" description="H-T-H motif" evidence="4">
    <location>
        <begin position="96"/>
        <end position="115"/>
    </location>
</feature>
<dbReference type="SUPFAM" id="SSF46689">
    <property type="entry name" value="Homeodomain-like"/>
    <property type="match status" value="1"/>
</dbReference>
<organism evidence="6 7">
    <name type="scientific">Promicromonospora citrea</name>
    <dbReference type="NCBI Taxonomy" id="43677"/>
    <lineage>
        <taxon>Bacteria</taxon>
        <taxon>Bacillati</taxon>
        <taxon>Actinomycetota</taxon>
        <taxon>Actinomycetes</taxon>
        <taxon>Micrococcales</taxon>
        <taxon>Promicromonosporaceae</taxon>
        <taxon>Promicromonospora</taxon>
    </lineage>
</organism>
<comment type="caution">
    <text evidence="6">The sequence shown here is derived from an EMBL/GenBank/DDBJ whole genome shotgun (WGS) entry which is preliminary data.</text>
</comment>
<dbReference type="InterPro" id="IPR009057">
    <property type="entry name" value="Homeodomain-like_sf"/>
</dbReference>
<dbReference type="PANTHER" id="PTHR30055">
    <property type="entry name" value="HTH-TYPE TRANSCRIPTIONAL REGULATOR RUTR"/>
    <property type="match status" value="1"/>
</dbReference>
<evidence type="ECO:0000256" key="4">
    <source>
        <dbReference type="PROSITE-ProRule" id="PRU00335"/>
    </source>
</evidence>
<dbReference type="Pfam" id="PF00440">
    <property type="entry name" value="TetR_N"/>
    <property type="match status" value="1"/>
</dbReference>
<accession>A0A8H9L4M8</accession>
<evidence type="ECO:0000256" key="2">
    <source>
        <dbReference type="ARBA" id="ARBA00023125"/>
    </source>
</evidence>